<evidence type="ECO:0000256" key="1">
    <source>
        <dbReference type="SAM" id="MobiDB-lite"/>
    </source>
</evidence>
<protein>
    <submittedName>
        <fullName evidence="2">Uncharacterized protein</fullName>
    </submittedName>
</protein>
<proteinExistence type="predicted"/>
<feature type="compositionally biased region" description="Basic and acidic residues" evidence="1">
    <location>
        <begin position="102"/>
        <end position="119"/>
    </location>
</feature>
<feature type="region of interest" description="Disordered" evidence="1">
    <location>
        <begin position="93"/>
        <end position="138"/>
    </location>
</feature>
<name>A0A9P6XTV9_9FUNG</name>
<dbReference type="Proteomes" id="UP000740926">
    <property type="component" value="Unassembled WGS sequence"/>
</dbReference>
<keyword evidence="3" id="KW-1185">Reference proteome</keyword>
<dbReference type="EMBL" id="JAANIU010009883">
    <property type="protein sequence ID" value="KAG1532468.1"/>
    <property type="molecule type" value="Genomic_DNA"/>
</dbReference>
<organism evidence="2 3">
    <name type="scientific">Rhizopus delemar</name>
    <dbReference type="NCBI Taxonomy" id="936053"/>
    <lineage>
        <taxon>Eukaryota</taxon>
        <taxon>Fungi</taxon>
        <taxon>Fungi incertae sedis</taxon>
        <taxon>Mucoromycota</taxon>
        <taxon>Mucoromycotina</taxon>
        <taxon>Mucoromycetes</taxon>
        <taxon>Mucorales</taxon>
        <taxon>Mucorineae</taxon>
        <taxon>Rhizopodaceae</taxon>
        <taxon>Rhizopus</taxon>
    </lineage>
</organism>
<evidence type="ECO:0000313" key="3">
    <source>
        <dbReference type="Proteomes" id="UP000740926"/>
    </source>
</evidence>
<comment type="caution">
    <text evidence="2">The sequence shown here is derived from an EMBL/GenBank/DDBJ whole genome shotgun (WGS) entry which is preliminary data.</text>
</comment>
<accession>A0A9P6XTV9</accession>
<sequence length="138" mass="14274">MIPQPVRFQRIHFALVGGAHGAARAVQQGGGVAGRVAAAGLQEFGHAGIEDAGQGALFVAARGHGLLQHGQVAARPEVVFKAAGLGMGALDGKALGENVGPGHDRDAQQHQHDQLDRHAGVRNQRKQRHVAGGLHGYS</sequence>
<dbReference type="AlphaFoldDB" id="A0A9P6XTV9"/>
<evidence type="ECO:0000313" key="2">
    <source>
        <dbReference type="EMBL" id="KAG1532468.1"/>
    </source>
</evidence>
<reference evidence="2 3" key="1">
    <citation type="journal article" date="2020" name="Microb. Genom.">
        <title>Genetic diversity of clinical and environmental Mucorales isolates obtained from an investigation of mucormycosis cases among solid organ transplant recipients.</title>
        <authorList>
            <person name="Nguyen M.H."/>
            <person name="Kaul D."/>
            <person name="Muto C."/>
            <person name="Cheng S.J."/>
            <person name="Richter R.A."/>
            <person name="Bruno V.M."/>
            <person name="Liu G."/>
            <person name="Beyhan S."/>
            <person name="Sundermann A.J."/>
            <person name="Mounaud S."/>
            <person name="Pasculle A.W."/>
            <person name="Nierman W.C."/>
            <person name="Driscoll E."/>
            <person name="Cumbie R."/>
            <person name="Clancy C.J."/>
            <person name="Dupont C.L."/>
        </authorList>
    </citation>
    <scope>NUCLEOTIDE SEQUENCE [LARGE SCALE GENOMIC DNA]</scope>
    <source>
        <strain evidence="2 3">GL24</strain>
    </source>
</reference>
<gene>
    <name evidence="2" type="ORF">G6F50_016210</name>
</gene>